<sequence>MANTGKHLCASRSGPGKAPFSTPRLPLYKSRECRRSSLSVLPFSVNLQQAHLAIAASLQQPRNNIKMPPASSSMGHANDAMDGERLSNESILSGEWSSNEDILNEYGYDPASMKRRAEKSMAHVRELYDEGKPLFTREMIEDTQRQIDEIKSGEPPSMTTLSVIGMDGKRHENLWATIVHDNEVSDVPVMSFHHIQSLTEPTSDEPEHWPNRLTPITVNSCSRSNPYSEEAKDITAAQVAAGWDSCIEDFSRTETWRMLQAIFNGASAAPRLDIDKIVGFGLGNLTVGSMPHEDPWERTSGMQHALLVSLADLLEKQAGRPVRRIVQEPIYLDTCKEALRARGVEIAEPETGFLLVDERTLVITVSCNVPVRQIVADLARPAGMIWNRVEPEERRFSRGSVIDEDGELIEPYTTDEASSRVRDLVKGYTEHQLPEEDDEWFNDVAVYIRQEMEELV</sequence>
<keyword evidence="2" id="KW-1185">Reference proteome</keyword>
<evidence type="ECO:0000313" key="2">
    <source>
        <dbReference type="Proteomes" id="UP001638806"/>
    </source>
</evidence>
<evidence type="ECO:0000313" key="1">
    <source>
        <dbReference type="EMBL" id="KAL3956396.1"/>
    </source>
</evidence>
<gene>
    <name evidence="1" type="ORF">ACCO45_009242</name>
</gene>
<dbReference type="Proteomes" id="UP001638806">
    <property type="component" value="Unassembled WGS sequence"/>
</dbReference>
<protein>
    <submittedName>
        <fullName evidence="1">Uncharacterized protein</fullName>
    </submittedName>
</protein>
<accession>A0ACC4DLS6</accession>
<organism evidence="1 2">
    <name type="scientific">Purpureocillium lilacinum</name>
    <name type="common">Paecilomyces lilacinus</name>
    <dbReference type="NCBI Taxonomy" id="33203"/>
    <lineage>
        <taxon>Eukaryota</taxon>
        <taxon>Fungi</taxon>
        <taxon>Dikarya</taxon>
        <taxon>Ascomycota</taxon>
        <taxon>Pezizomycotina</taxon>
        <taxon>Sordariomycetes</taxon>
        <taxon>Hypocreomycetidae</taxon>
        <taxon>Hypocreales</taxon>
        <taxon>Ophiocordycipitaceae</taxon>
        <taxon>Purpureocillium</taxon>
    </lineage>
</organism>
<proteinExistence type="predicted"/>
<name>A0ACC4DLS6_PURLI</name>
<dbReference type="EMBL" id="JBGNUJ010000008">
    <property type="protein sequence ID" value="KAL3956396.1"/>
    <property type="molecule type" value="Genomic_DNA"/>
</dbReference>
<comment type="caution">
    <text evidence="1">The sequence shown here is derived from an EMBL/GenBank/DDBJ whole genome shotgun (WGS) entry which is preliminary data.</text>
</comment>
<reference evidence="1" key="1">
    <citation type="submission" date="2024-12" db="EMBL/GenBank/DDBJ databases">
        <title>Comparative genomics and development of molecular markers within Purpureocillium lilacinum and among Purpureocillium species.</title>
        <authorList>
            <person name="Yeh Z.-Y."/>
            <person name="Ni N.-T."/>
            <person name="Lo P.-H."/>
            <person name="Mushyakhwo K."/>
            <person name="Lin C.-F."/>
            <person name="Nai Y.-S."/>
        </authorList>
    </citation>
    <scope>NUCLEOTIDE SEQUENCE</scope>
    <source>
        <strain evidence="1">NCHU-NPUST-175</strain>
    </source>
</reference>